<protein>
    <submittedName>
        <fullName evidence="7">Peptidase S8 and S53 subtilisin kexin sedolisin</fullName>
    </submittedName>
</protein>
<dbReference type="InterPro" id="IPR017310">
    <property type="entry name" value="Pept_S8A_subtilisin_clostridia"/>
</dbReference>
<reference evidence="7 8" key="1">
    <citation type="submission" date="2010-08" db="EMBL/GenBank/DDBJ databases">
        <title>Complete sequence of Clostridium cellulovorans 743B.</title>
        <authorList>
            <consortium name="US DOE Joint Genome Institute"/>
            <person name="Lucas S."/>
            <person name="Copeland A."/>
            <person name="Lapidus A."/>
            <person name="Cheng J.-F."/>
            <person name="Bruce D."/>
            <person name="Goodwin L."/>
            <person name="Pitluck S."/>
            <person name="Chertkov O."/>
            <person name="Detter J.C."/>
            <person name="Han C."/>
            <person name="Tapia R."/>
            <person name="Land M."/>
            <person name="Hauser L."/>
            <person name="Chang Y.-J."/>
            <person name="Jeffries C."/>
            <person name="Kyrpides N."/>
            <person name="Ivanova N."/>
            <person name="Mikhailova N."/>
            <person name="Hemme C.L."/>
            <person name="Woyke T."/>
        </authorList>
    </citation>
    <scope>NUCLEOTIDE SEQUENCE [LARGE SCALE GENOMIC DNA]</scope>
    <source>
        <strain evidence="8">ATCC 35296 / DSM 3052 / OCM 3 / 743B</strain>
    </source>
</reference>
<evidence type="ECO:0000256" key="5">
    <source>
        <dbReference type="PROSITE-ProRule" id="PRU01240"/>
    </source>
</evidence>
<dbReference type="InterPro" id="IPR015500">
    <property type="entry name" value="Peptidase_S8_subtilisin-rel"/>
</dbReference>
<dbReference type="Proteomes" id="UP000002730">
    <property type="component" value="Chromosome"/>
</dbReference>
<dbReference type="RefSeq" id="WP_013291679.1">
    <property type="nucleotide sequence ID" value="NC_014393.1"/>
</dbReference>
<dbReference type="PROSITE" id="PS51892">
    <property type="entry name" value="SUBTILASE"/>
    <property type="match status" value="1"/>
</dbReference>
<evidence type="ECO:0000256" key="3">
    <source>
        <dbReference type="ARBA" id="ARBA00022801"/>
    </source>
</evidence>
<feature type="active site" description="Charge relay system" evidence="5">
    <location>
        <position position="506"/>
    </location>
</feature>
<sequence length="573" mass="63605">MDKNRANVPEDLFTSDKYFHYIVQYVGDIQGEVSKVPGYYVTIINNQYAMISTERETDLNVDEPRFKTIEFAVQSAFFTLQQVSPIEAAKVNFLQLELPLNLTGRGVDIIIIDTGIDYLSEEFIDSRGETRIELIWDQTIPNLGKEQKIPVPYGTIYTREEIQKAIKAYREGGAPYEIVPSRDEVSHGTNMTGLIGGTGKKPEFKGVVPECNFVVIKLLEAYGYKKLYNLKINVFDISTIFTAFEFVERYIKINRKPRVVYFPLGTNLGNHKGNGVLELYIENILKNNAIAVVTGAGNQAGKGSHTSGVITAVGQRRAIDLYVAPGEQFIIVEIWVDQPNIMSLDIISPSGENTGTINPAINAIQTFSYLFEGTTIKVNYFVPEENTGDQLIRIIFYNLQSGVWTMALTGEAILDGKYNAWIPQEGLIKPETRFILSDPYGTFTNPGGSKYIITAAAYNQNNDNILNYSGVAFIEDFINVIDIAAGGVNALTVAPNNQLAIVNGTSVSAAIVAGVCSMLFQWGIVEGNYPYMYSQTIKTFLARGVSTRPGDIYPNPQWGYGMLDALKLFENII</sequence>
<evidence type="ECO:0000256" key="4">
    <source>
        <dbReference type="ARBA" id="ARBA00022825"/>
    </source>
</evidence>
<dbReference type="Gene3D" id="3.40.50.200">
    <property type="entry name" value="Peptidase S8/S53 domain"/>
    <property type="match status" value="1"/>
</dbReference>
<dbReference type="InterPro" id="IPR000209">
    <property type="entry name" value="Peptidase_S8/S53_dom"/>
</dbReference>
<dbReference type="OrthoDB" id="2744137at2"/>
<dbReference type="SUPFAM" id="SSF52743">
    <property type="entry name" value="Subtilisin-like"/>
    <property type="match status" value="1"/>
</dbReference>
<evidence type="ECO:0000259" key="6">
    <source>
        <dbReference type="Pfam" id="PF00082"/>
    </source>
</evidence>
<dbReference type="InterPro" id="IPR034045">
    <property type="entry name" value="Pep_S8_CspA-like"/>
</dbReference>
<gene>
    <name evidence="7" type="ordered locus">Clocel_1548</name>
</gene>
<feature type="active site" description="Charge relay system" evidence="5">
    <location>
        <position position="187"/>
    </location>
</feature>
<feature type="active site" description="Charge relay system" evidence="5">
    <location>
        <position position="113"/>
    </location>
</feature>
<evidence type="ECO:0000313" key="7">
    <source>
        <dbReference type="EMBL" id="ADL51296.1"/>
    </source>
</evidence>
<dbReference type="GO" id="GO:0004252">
    <property type="term" value="F:serine-type endopeptidase activity"/>
    <property type="evidence" value="ECO:0007669"/>
    <property type="project" value="UniProtKB-UniRule"/>
</dbReference>
<dbReference type="PIRSF" id="PIRSF037894">
    <property type="entry name" value="Subtilisin_rel_CspABC"/>
    <property type="match status" value="1"/>
</dbReference>
<accession>D9SWT5</accession>
<keyword evidence="3 5" id="KW-0378">Hydrolase</keyword>
<dbReference type="KEGG" id="ccb:Clocel_1548"/>
<feature type="domain" description="Peptidase S8/S53" evidence="6">
    <location>
        <begin position="443"/>
        <end position="543"/>
    </location>
</feature>
<feature type="domain" description="Peptidase S8/S53" evidence="6">
    <location>
        <begin position="104"/>
        <end position="299"/>
    </location>
</feature>
<dbReference type="InterPro" id="IPR050131">
    <property type="entry name" value="Peptidase_S8_subtilisin-like"/>
</dbReference>
<keyword evidence="8" id="KW-1185">Reference proteome</keyword>
<keyword evidence="4 5" id="KW-0720">Serine protease</keyword>
<proteinExistence type="inferred from homology"/>
<comment type="similarity">
    <text evidence="1 5">Belongs to the peptidase S8 family.</text>
</comment>
<evidence type="ECO:0000256" key="2">
    <source>
        <dbReference type="ARBA" id="ARBA00022670"/>
    </source>
</evidence>
<dbReference type="Pfam" id="PF00082">
    <property type="entry name" value="Peptidase_S8"/>
    <property type="match status" value="2"/>
</dbReference>
<organism evidence="7 8">
    <name type="scientific">Clostridium cellulovorans (strain ATCC 35296 / DSM 3052 / OCM 3 / 743B)</name>
    <dbReference type="NCBI Taxonomy" id="573061"/>
    <lineage>
        <taxon>Bacteria</taxon>
        <taxon>Bacillati</taxon>
        <taxon>Bacillota</taxon>
        <taxon>Clostridia</taxon>
        <taxon>Eubacteriales</taxon>
        <taxon>Clostridiaceae</taxon>
        <taxon>Clostridium</taxon>
    </lineage>
</organism>
<keyword evidence="2 5" id="KW-0645">Protease</keyword>
<dbReference type="GO" id="GO:0006508">
    <property type="term" value="P:proteolysis"/>
    <property type="evidence" value="ECO:0007669"/>
    <property type="project" value="UniProtKB-KW"/>
</dbReference>
<dbReference type="PRINTS" id="PR00723">
    <property type="entry name" value="SUBTILISIN"/>
</dbReference>
<dbReference type="EMBL" id="CP002160">
    <property type="protein sequence ID" value="ADL51296.1"/>
    <property type="molecule type" value="Genomic_DNA"/>
</dbReference>
<dbReference type="Gene3D" id="2.60.120.1290">
    <property type="match status" value="1"/>
</dbReference>
<dbReference type="CDD" id="cd07478">
    <property type="entry name" value="Peptidases_S8_CspA-like"/>
    <property type="match status" value="1"/>
</dbReference>
<name>D9SWT5_CLOC7</name>
<dbReference type="PANTHER" id="PTHR43806">
    <property type="entry name" value="PEPTIDASE S8"/>
    <property type="match status" value="1"/>
</dbReference>
<dbReference type="PANTHER" id="PTHR43806:SF11">
    <property type="entry name" value="CEREVISIN-RELATED"/>
    <property type="match status" value="1"/>
</dbReference>
<dbReference type="STRING" id="573061.Clocel_1548"/>
<evidence type="ECO:0000256" key="1">
    <source>
        <dbReference type="ARBA" id="ARBA00011073"/>
    </source>
</evidence>
<dbReference type="HOGENOM" id="CLU_025670_0_0_9"/>
<dbReference type="AlphaFoldDB" id="D9SWT5"/>
<dbReference type="InterPro" id="IPR036852">
    <property type="entry name" value="Peptidase_S8/S53_dom_sf"/>
</dbReference>
<dbReference type="eggNOG" id="COG1404">
    <property type="taxonomic scope" value="Bacteria"/>
</dbReference>
<evidence type="ECO:0000313" key="8">
    <source>
        <dbReference type="Proteomes" id="UP000002730"/>
    </source>
</evidence>